<feature type="non-terminal residue" evidence="1">
    <location>
        <position position="1"/>
    </location>
</feature>
<reference evidence="1" key="1">
    <citation type="submission" date="2015-04" db="EMBL/GenBank/DDBJ databases">
        <title>The genome sequence of the plant pathogenic Rhizarian Plasmodiophora brassicae reveals insights in its biotrophic life cycle and the origin of chitin synthesis.</title>
        <authorList>
            <person name="Schwelm A."/>
            <person name="Fogelqvist J."/>
            <person name="Knaust A."/>
            <person name="Julke S."/>
            <person name="Lilja T."/>
            <person name="Dhandapani V."/>
            <person name="Bonilla-Rosso G."/>
            <person name="Karlsson M."/>
            <person name="Shevchenko A."/>
            <person name="Choi S.R."/>
            <person name="Kim H.G."/>
            <person name="Park J.Y."/>
            <person name="Lim Y.P."/>
            <person name="Ludwig-Muller J."/>
            <person name="Dixelius C."/>
        </authorList>
    </citation>
    <scope>NUCLEOTIDE SEQUENCE</scope>
    <source>
        <tissue evidence="1">Potato root galls</tissue>
    </source>
</reference>
<organism evidence="1">
    <name type="scientific">Spongospora subterranea</name>
    <dbReference type="NCBI Taxonomy" id="70186"/>
    <lineage>
        <taxon>Eukaryota</taxon>
        <taxon>Sar</taxon>
        <taxon>Rhizaria</taxon>
        <taxon>Endomyxa</taxon>
        <taxon>Phytomyxea</taxon>
        <taxon>Plasmodiophorida</taxon>
        <taxon>Plasmodiophoridae</taxon>
        <taxon>Spongospora</taxon>
    </lineage>
</organism>
<sequence>LSDPSSRPSCRTGRRQRREVAVEIPGGVHGDEIWMRLWGRPRPGHDNSGVGFSSVWRYTNSPSQVQVHDLPNMALSKFTRSSELLRAQILYSLIDKKKELQQFSEQNVNDIVISQDVDAEQNITELYGKIRRKTRLV</sequence>
<dbReference type="EMBL" id="HACM01002075">
    <property type="protein sequence ID" value="CRZ02517.1"/>
    <property type="molecule type" value="Transcribed_RNA"/>
</dbReference>
<proteinExistence type="predicted"/>
<protein>
    <submittedName>
        <fullName evidence="1">Uncharacterized protein</fullName>
    </submittedName>
</protein>
<name>A0A0H5QLN7_9EUKA</name>
<dbReference type="AlphaFoldDB" id="A0A0H5QLN7"/>
<accession>A0A0H5QLN7</accession>
<evidence type="ECO:0000313" key="1">
    <source>
        <dbReference type="EMBL" id="CRZ02517.1"/>
    </source>
</evidence>